<dbReference type="RefSeq" id="WP_131018237.1">
    <property type="nucleotide sequence ID" value="NZ_SIRE01000036.1"/>
</dbReference>
<keyword evidence="2" id="KW-0067">ATP-binding</keyword>
<dbReference type="InterPro" id="IPR038461">
    <property type="entry name" value="Schlafen_AlbA_2_dom_sf"/>
</dbReference>
<dbReference type="InterPro" id="IPR007421">
    <property type="entry name" value="Schlafen_AlbA_2_dom"/>
</dbReference>
<dbReference type="AlphaFoldDB" id="A0A4Q9DFT1"/>
<dbReference type="GO" id="GO:0005524">
    <property type="term" value="F:ATP binding"/>
    <property type="evidence" value="ECO:0007669"/>
    <property type="project" value="UniProtKB-KW"/>
</dbReference>
<evidence type="ECO:0000313" key="2">
    <source>
        <dbReference type="EMBL" id="TBL69775.1"/>
    </source>
</evidence>
<gene>
    <name evidence="2" type="ORF">EYB31_34935</name>
</gene>
<proteinExistence type="predicted"/>
<organism evidence="2 3">
    <name type="scientific">Paenibacillus thalictri</name>
    <dbReference type="NCBI Taxonomy" id="2527873"/>
    <lineage>
        <taxon>Bacteria</taxon>
        <taxon>Bacillati</taxon>
        <taxon>Bacillota</taxon>
        <taxon>Bacilli</taxon>
        <taxon>Bacillales</taxon>
        <taxon>Paenibacillaceae</taxon>
        <taxon>Paenibacillus</taxon>
    </lineage>
</organism>
<dbReference type="Proteomes" id="UP000293142">
    <property type="component" value="Unassembled WGS sequence"/>
</dbReference>
<accession>A0A4Q9DFT1</accession>
<dbReference type="OrthoDB" id="4314023at2"/>
<keyword evidence="2" id="KW-0547">Nucleotide-binding</keyword>
<dbReference type="Gene3D" id="3.30.950.30">
    <property type="entry name" value="Schlafen, AAA domain"/>
    <property type="match status" value="1"/>
</dbReference>
<protein>
    <submittedName>
        <fullName evidence="2">ATP-binding protein</fullName>
    </submittedName>
</protein>
<dbReference type="EMBL" id="SIRE01000036">
    <property type="protein sequence ID" value="TBL69775.1"/>
    <property type="molecule type" value="Genomic_DNA"/>
</dbReference>
<feature type="domain" description="Schlafen AlbA-2" evidence="1">
    <location>
        <begin position="27"/>
        <end position="155"/>
    </location>
</feature>
<reference evidence="2 3" key="1">
    <citation type="submission" date="2019-02" db="EMBL/GenBank/DDBJ databases">
        <title>Paenibacillus sp. nov., isolated from surface-sterilized tissue of Thalictrum simplex L.</title>
        <authorList>
            <person name="Tuo L."/>
        </authorList>
    </citation>
    <scope>NUCLEOTIDE SEQUENCE [LARGE SCALE GENOMIC DNA]</scope>
    <source>
        <strain evidence="2 3">N2SHLJ1</strain>
    </source>
</reference>
<dbReference type="Pfam" id="PF04326">
    <property type="entry name" value="SLFN_AlbA_2"/>
    <property type="match status" value="1"/>
</dbReference>
<keyword evidence="3" id="KW-1185">Reference proteome</keyword>
<comment type="caution">
    <text evidence="2">The sequence shown here is derived from an EMBL/GenBank/DDBJ whole genome shotgun (WGS) entry which is preliminary data.</text>
</comment>
<name>A0A4Q9DFT1_9BACL</name>
<evidence type="ECO:0000313" key="3">
    <source>
        <dbReference type="Proteomes" id="UP000293142"/>
    </source>
</evidence>
<sequence>MQLPISKPYEVWNEEDLRYLCSERIAETQRLDYKKELKLDPPRERRELLKDVTSLANSSGGIIIYGIEESKHPDLGSIGSSLNPIRDAALIDIANRVVRTHISPALEVYFHSIPATDGGYYLLVYVPQSIFRPHAIVWEKRLDYYIRRNQDNFPMTESEVRDMYRDASNSQLTLKQRYMDLDTNNGQYPCWKVLSMPVVPGIELLNTLTIRGQDLTTSKYISMFGGSNILQPNVDYFEERRMGQNIEVLTRLFRNGEFLLSETFPTSAKYTIHIFELYQLWYSALRYFDELYEKYGYYGPLRIWLETRGLIYDNIQVGLEWGYNYQWKYKRDHILTWVDTKVEELIDPVEVINKLIRYFAQGCGADVTEQKLMEYETRISSYRR</sequence>
<evidence type="ECO:0000259" key="1">
    <source>
        <dbReference type="Pfam" id="PF04326"/>
    </source>
</evidence>